<evidence type="ECO:0000313" key="3">
    <source>
        <dbReference type="Proteomes" id="UP001164746"/>
    </source>
</evidence>
<gene>
    <name evidence="2" type="ORF">MAR_025450</name>
</gene>
<feature type="compositionally biased region" description="Basic and acidic residues" evidence="1">
    <location>
        <begin position="191"/>
        <end position="206"/>
    </location>
</feature>
<feature type="region of interest" description="Disordered" evidence="1">
    <location>
        <begin position="168"/>
        <end position="219"/>
    </location>
</feature>
<keyword evidence="3" id="KW-1185">Reference proteome</keyword>
<protein>
    <submittedName>
        <fullName evidence="2">Uncharacterized protein</fullName>
    </submittedName>
</protein>
<reference evidence="2" key="1">
    <citation type="submission" date="2022-11" db="EMBL/GenBank/DDBJ databases">
        <title>Centuries of genome instability and evolution in soft-shell clam transmissible cancer (bioRxiv).</title>
        <authorList>
            <person name="Hart S.F.M."/>
            <person name="Yonemitsu M.A."/>
            <person name="Giersch R.M."/>
            <person name="Beal B.F."/>
            <person name="Arriagada G."/>
            <person name="Davis B.W."/>
            <person name="Ostrander E.A."/>
            <person name="Goff S.P."/>
            <person name="Metzger M.J."/>
        </authorList>
    </citation>
    <scope>NUCLEOTIDE SEQUENCE</scope>
    <source>
        <strain evidence="2">MELC-2E11</strain>
        <tissue evidence="2">Siphon/mantle</tissue>
    </source>
</reference>
<feature type="compositionally biased region" description="Polar residues" evidence="1">
    <location>
        <begin position="39"/>
        <end position="53"/>
    </location>
</feature>
<name>A0ABY7DTL1_MYAAR</name>
<accession>A0ABY7DTL1</accession>
<feature type="compositionally biased region" description="Basic and acidic residues" evidence="1">
    <location>
        <begin position="260"/>
        <end position="278"/>
    </location>
</feature>
<proteinExistence type="predicted"/>
<feature type="region of interest" description="Disordered" evidence="1">
    <location>
        <begin position="22"/>
        <end position="73"/>
    </location>
</feature>
<sequence>MSQERSFCVEIVYRENERVYGSTPLSQALTEAETETRSEGYSSLHRSIPTPDSSYRHRTNPSPLGSPHDSPRHVHFRNASRLALESREAMFRRAMSLLSARCASVRHEAGDGEPALLAGQPPKYFFVTQDKPVPMEPLKAWRGYNGNIYFEPININPLKVDMDETRAKTSLPRTTEHPRAQTSGPRFRPVMGKENRSQDSRSESRLTNKSSDGSRRASMRPLAFLDKQSVFNQFNESIQEDLVLLEGQESTGSLAVRPRTYPDRYSKDKERDMQYNKERIRKGSVAHKLYVENKSKQKPKLTVSGGKFTPPNSLSPLLRTQTQYSLSNQRLTTNSPDPYHLNESKLPPLDQIRASIKHMDSQSGGKGRPYNRPVTMTDDMKPFVKYSHDVKTKFAQQANIC</sequence>
<dbReference type="EMBL" id="CP111014">
    <property type="protein sequence ID" value="WAR01078.1"/>
    <property type="molecule type" value="Genomic_DNA"/>
</dbReference>
<dbReference type="Proteomes" id="UP001164746">
    <property type="component" value="Chromosome 3"/>
</dbReference>
<evidence type="ECO:0000256" key="1">
    <source>
        <dbReference type="SAM" id="MobiDB-lite"/>
    </source>
</evidence>
<evidence type="ECO:0000313" key="2">
    <source>
        <dbReference type="EMBL" id="WAR01078.1"/>
    </source>
</evidence>
<organism evidence="2 3">
    <name type="scientific">Mya arenaria</name>
    <name type="common">Soft-shell clam</name>
    <dbReference type="NCBI Taxonomy" id="6604"/>
    <lineage>
        <taxon>Eukaryota</taxon>
        <taxon>Metazoa</taxon>
        <taxon>Spiralia</taxon>
        <taxon>Lophotrochozoa</taxon>
        <taxon>Mollusca</taxon>
        <taxon>Bivalvia</taxon>
        <taxon>Autobranchia</taxon>
        <taxon>Heteroconchia</taxon>
        <taxon>Euheterodonta</taxon>
        <taxon>Imparidentia</taxon>
        <taxon>Neoheterodontei</taxon>
        <taxon>Myida</taxon>
        <taxon>Myoidea</taxon>
        <taxon>Myidae</taxon>
        <taxon>Mya</taxon>
    </lineage>
</organism>
<feature type="region of interest" description="Disordered" evidence="1">
    <location>
        <begin position="357"/>
        <end position="376"/>
    </location>
</feature>
<feature type="region of interest" description="Disordered" evidence="1">
    <location>
        <begin position="254"/>
        <end position="316"/>
    </location>
</feature>